<comment type="caution">
    <text evidence="1">The sequence shown here is derived from an EMBL/GenBank/DDBJ whole genome shotgun (WGS) entry which is preliminary data.</text>
</comment>
<name>A0A5Q4BVP5_9PEZI</name>
<sequence>MRPSLYRPSSALDPICSASSGSPNFPAFSHIARRMSPLTDTFGARTLAEMPQDRFIFNTLHDELRLLFRSMLSTGYHRWGFVVYRCAYGDDDLWNRYMEQLKKNVHNELYLDWIIIEDRDTLENASKTAVRKHFNGWVAEKITETNLLPIEIQMITLFRYCVYIDQKCLDTLEAFQKSERDLGAQDPNLMYRRSPMLLVLVDRLWTRSLKGVPKKEWGYPRIEGSGKHYVGWFYNRSLSMVGTYNELADDWEEDRPW</sequence>
<proteinExistence type="predicted"/>
<dbReference type="OrthoDB" id="4424523at2759"/>
<protein>
    <submittedName>
        <fullName evidence="1">Uncharacterized protein</fullName>
    </submittedName>
</protein>
<gene>
    <name evidence="1" type="ORF">CSHISOI_04341</name>
</gene>
<dbReference type="Proteomes" id="UP000326340">
    <property type="component" value="Unassembled WGS sequence"/>
</dbReference>
<accession>A0A5Q4BVP5</accession>
<keyword evidence="2" id="KW-1185">Reference proteome</keyword>
<reference evidence="1 2" key="1">
    <citation type="journal article" date="2019" name="Sci. Rep.">
        <title>Colletotrichum shisoi sp. nov., an anthracnose pathogen of Perilla frutescens in Japan: molecular phylogenetic, morphological and genomic evidence.</title>
        <authorList>
            <person name="Gan P."/>
            <person name="Tsushima A."/>
            <person name="Hiroyama R."/>
            <person name="Narusaka M."/>
            <person name="Takano Y."/>
            <person name="Narusaka Y."/>
            <person name="Kawaradani M."/>
            <person name="Damm U."/>
            <person name="Shirasu K."/>
        </authorList>
    </citation>
    <scope>NUCLEOTIDE SEQUENCE [LARGE SCALE GENOMIC DNA]</scope>
    <source>
        <strain evidence="1 2">PG-2018a</strain>
    </source>
</reference>
<evidence type="ECO:0000313" key="1">
    <source>
        <dbReference type="EMBL" id="TQN71152.1"/>
    </source>
</evidence>
<dbReference type="AlphaFoldDB" id="A0A5Q4BVP5"/>
<evidence type="ECO:0000313" key="2">
    <source>
        <dbReference type="Proteomes" id="UP000326340"/>
    </source>
</evidence>
<feature type="non-terminal residue" evidence="1">
    <location>
        <position position="257"/>
    </location>
</feature>
<dbReference type="EMBL" id="PUHP01000299">
    <property type="protein sequence ID" value="TQN71152.1"/>
    <property type="molecule type" value="Genomic_DNA"/>
</dbReference>
<organism evidence="1 2">
    <name type="scientific">Colletotrichum shisoi</name>
    <dbReference type="NCBI Taxonomy" id="2078593"/>
    <lineage>
        <taxon>Eukaryota</taxon>
        <taxon>Fungi</taxon>
        <taxon>Dikarya</taxon>
        <taxon>Ascomycota</taxon>
        <taxon>Pezizomycotina</taxon>
        <taxon>Sordariomycetes</taxon>
        <taxon>Hypocreomycetidae</taxon>
        <taxon>Glomerellales</taxon>
        <taxon>Glomerellaceae</taxon>
        <taxon>Colletotrichum</taxon>
        <taxon>Colletotrichum destructivum species complex</taxon>
    </lineage>
</organism>